<dbReference type="OrthoDB" id="413460at2759"/>
<gene>
    <name evidence="12" type="ORF">M427DRAFT_115320</name>
</gene>
<dbReference type="GO" id="GO:0030991">
    <property type="term" value="C:intraciliary transport particle A"/>
    <property type="evidence" value="ECO:0007669"/>
    <property type="project" value="TreeGrafter"/>
</dbReference>
<dbReference type="InterPro" id="IPR057411">
    <property type="entry name" value="TPR_IFT122"/>
</dbReference>
<accession>A0A139A2L1</accession>
<dbReference type="Pfam" id="PF23381">
    <property type="entry name" value="Beta-prop_IFT122_1st"/>
    <property type="match status" value="2"/>
</dbReference>
<feature type="domain" description="IFT122 first beta-propeller" evidence="9">
    <location>
        <begin position="194"/>
        <end position="294"/>
    </location>
</feature>
<evidence type="ECO:0000256" key="4">
    <source>
        <dbReference type="ARBA" id="ARBA00022737"/>
    </source>
</evidence>
<dbReference type="GO" id="GO:0097730">
    <property type="term" value="C:non-motile cilium"/>
    <property type="evidence" value="ECO:0007669"/>
    <property type="project" value="TreeGrafter"/>
</dbReference>
<keyword evidence="13" id="KW-1185">Reference proteome</keyword>
<evidence type="ECO:0000313" key="13">
    <source>
        <dbReference type="Proteomes" id="UP000070544"/>
    </source>
</evidence>
<dbReference type="GO" id="GO:0061512">
    <property type="term" value="P:protein localization to cilium"/>
    <property type="evidence" value="ECO:0007669"/>
    <property type="project" value="TreeGrafter"/>
</dbReference>
<dbReference type="InterPro" id="IPR036322">
    <property type="entry name" value="WD40_repeat_dom_sf"/>
</dbReference>
<dbReference type="Pfam" id="PF25295">
    <property type="entry name" value="TPR_IFT122"/>
    <property type="match status" value="1"/>
</dbReference>
<dbReference type="EMBL" id="KQ965810">
    <property type="protein sequence ID" value="KXS11002.1"/>
    <property type="molecule type" value="Genomic_DNA"/>
</dbReference>
<feature type="domain" description="IFT122 second beta-propeller" evidence="8">
    <location>
        <begin position="303"/>
        <end position="552"/>
    </location>
</feature>
<reference evidence="12 13" key="1">
    <citation type="journal article" date="2015" name="Genome Biol. Evol.">
        <title>Phylogenomic analyses indicate that early fungi evolved digesting cell walls of algal ancestors of land plants.</title>
        <authorList>
            <person name="Chang Y."/>
            <person name="Wang S."/>
            <person name="Sekimoto S."/>
            <person name="Aerts A.L."/>
            <person name="Choi C."/>
            <person name="Clum A."/>
            <person name="LaButti K.M."/>
            <person name="Lindquist E.A."/>
            <person name="Yee Ngan C."/>
            <person name="Ohm R.A."/>
            <person name="Salamov A.A."/>
            <person name="Grigoriev I.V."/>
            <person name="Spatafora J.W."/>
            <person name="Berbee M.L."/>
        </authorList>
    </citation>
    <scope>NUCLEOTIDE SEQUENCE [LARGE SCALE GENOMIC DNA]</scope>
    <source>
        <strain evidence="12 13">JEL478</strain>
    </source>
</reference>
<dbReference type="PROSITE" id="PS50294">
    <property type="entry name" value="WD_REPEATS_REGION"/>
    <property type="match status" value="1"/>
</dbReference>
<feature type="domain" description="Intraflagellar transport protein 122 homolog TPR" evidence="11">
    <location>
        <begin position="566"/>
        <end position="947"/>
    </location>
</feature>
<keyword evidence="4" id="KW-0677">Repeat</keyword>
<feature type="repeat" description="WD" evidence="7">
    <location>
        <begin position="55"/>
        <end position="87"/>
    </location>
</feature>
<dbReference type="GO" id="GO:0035721">
    <property type="term" value="P:intraciliary retrograde transport"/>
    <property type="evidence" value="ECO:0007669"/>
    <property type="project" value="TreeGrafter"/>
</dbReference>
<feature type="domain" description="IFT122 first beta-propeller" evidence="9">
    <location>
        <begin position="19"/>
        <end position="191"/>
    </location>
</feature>
<evidence type="ECO:0000256" key="7">
    <source>
        <dbReference type="PROSITE-ProRule" id="PRU00221"/>
    </source>
</evidence>
<comment type="subcellular location">
    <subcellularLocation>
        <location evidence="1">Cell projection</location>
        <location evidence="1">Cilium</location>
    </subcellularLocation>
</comment>
<dbReference type="InterPro" id="IPR056838">
    <property type="entry name" value="Zn_ribbon_IFT122"/>
</dbReference>
<dbReference type="OMA" id="GDSFDTW"/>
<dbReference type="STRING" id="1344416.A0A139A2L1"/>
<dbReference type="PANTHER" id="PTHR12764:SF4">
    <property type="entry name" value="INTRAFLAGELLAR TRANSPORT PROTEIN 122 HOMOLOG"/>
    <property type="match status" value="1"/>
</dbReference>
<keyword evidence="3 7" id="KW-0853">WD repeat</keyword>
<protein>
    <recommendedName>
        <fullName evidence="2">Intraflagellar transport protein 122 homolog</fullName>
    </recommendedName>
</protein>
<dbReference type="InterPro" id="IPR015943">
    <property type="entry name" value="WD40/YVTN_repeat-like_dom_sf"/>
</dbReference>
<evidence type="ECO:0000259" key="10">
    <source>
        <dbReference type="Pfam" id="PF25144"/>
    </source>
</evidence>
<organism evidence="12 13">
    <name type="scientific">Gonapodya prolifera (strain JEL478)</name>
    <name type="common">Monoblepharis prolifera</name>
    <dbReference type="NCBI Taxonomy" id="1344416"/>
    <lineage>
        <taxon>Eukaryota</taxon>
        <taxon>Fungi</taxon>
        <taxon>Fungi incertae sedis</taxon>
        <taxon>Chytridiomycota</taxon>
        <taxon>Chytridiomycota incertae sedis</taxon>
        <taxon>Monoblepharidomycetes</taxon>
        <taxon>Monoblepharidales</taxon>
        <taxon>Gonapodyaceae</taxon>
        <taxon>Gonapodya</taxon>
    </lineage>
</organism>
<dbReference type="PROSITE" id="PS50082">
    <property type="entry name" value="WD_REPEATS_2"/>
    <property type="match status" value="1"/>
</dbReference>
<dbReference type="SUPFAM" id="SSF50978">
    <property type="entry name" value="WD40 repeat-like"/>
    <property type="match status" value="2"/>
</dbReference>
<evidence type="ECO:0000256" key="5">
    <source>
        <dbReference type="ARBA" id="ARBA00023069"/>
    </source>
</evidence>
<dbReference type="Gene3D" id="1.25.40.470">
    <property type="match status" value="1"/>
</dbReference>
<evidence type="ECO:0000259" key="8">
    <source>
        <dbReference type="Pfam" id="PF23377"/>
    </source>
</evidence>
<dbReference type="AlphaFoldDB" id="A0A139A2L1"/>
<proteinExistence type="predicted"/>
<evidence type="ECO:0000256" key="6">
    <source>
        <dbReference type="ARBA" id="ARBA00023273"/>
    </source>
</evidence>
<evidence type="ECO:0000259" key="11">
    <source>
        <dbReference type="Pfam" id="PF25295"/>
    </source>
</evidence>
<dbReference type="InterPro" id="IPR039857">
    <property type="entry name" value="Ift122/121"/>
</dbReference>
<dbReference type="Proteomes" id="UP000070544">
    <property type="component" value="Unassembled WGS sequence"/>
</dbReference>
<dbReference type="PANTHER" id="PTHR12764">
    <property type="entry name" value="WD REPEAT DOMAIN-RELATED"/>
    <property type="match status" value="1"/>
</dbReference>
<evidence type="ECO:0000256" key="1">
    <source>
        <dbReference type="ARBA" id="ARBA00004138"/>
    </source>
</evidence>
<dbReference type="InterPro" id="IPR056153">
    <property type="entry name" value="Beta-prop_IFT122_1st"/>
</dbReference>
<name>A0A139A2L1_GONPJ</name>
<evidence type="ECO:0000256" key="3">
    <source>
        <dbReference type="ARBA" id="ARBA00022574"/>
    </source>
</evidence>
<sequence>MRTSLLWKLVFKSSRNESQVVQSVTFSPNGALLVVTIGHNLLLYTTEEHELLQTLKGHKDVVYCVEWSGSGSRLASGGADKAVIIWNRSGEPVMKYHHNDAVQAIAHNFTTGQIASGTATDFALWSEQNKTVAKFKIDAKILCASWNNDGKVLAFGLDNGQVSLRNQAGNEISRLLRGSAPVWTVSWIPPSDQTQEVLVVTDWNQKLAFFEVAGAQIGRDRNLSCDPTSVAVASSGQYLVIGGSDRKVSLWTCEGARITDVCDCTAPVRACTSRPQSEDFAVGCDDGTLQLFRVLPDDVWAGFRDRFAFRDNLTDVIIHNLVDESRARIKCRDYVRKLSLYSRKLAVQLSDRVIVYEANRNDGVGMHYRITDKIPMKDDCEHLVVTAKNVVIGRGSTLTSLALDGNKKGEWRFDAPISIAKCVGGALGREGIVVGLANGHVIEVFLGTSVLLPIVQVSAEVKALDISSSRQKIAVIDSAQVLQIHDLRSKELLFQEPGVEAVVWNPDYDGLLCYSSACFLHVKVEDLPSHPQRVQGKVVAVVGSRAFCLSGLNLYNTNVALTTLLDMFLEARDFQAAYQLACAGATDSDWRRLALSALEALELSIARKCFTRLHDLKFLRLLKELDKLGGAALEQSRDSMSAEIYSYEERYFEAADSYRKAGLKQQAIDLFSDLNMWDEAIHIADEASSDKDTILKRKAQSHADKNDLLVAAITFSDAGDYSTAIEILGTNGYMEQLVEIARKIPSSEGKALSRCILYFRQQNRTDYVIETLQKMGDVEHLVVVYSELQRFDDAFRLLDLYPELAPKVHLPFAHWLAMNDRFVEAEESFRKAGRVDEALKVLQQLCTNAVREERFGDASYYNWLLAKHYLDQIPADVEKANLDLIQQAALRSFNQYVERARMFYAYFPVHRYVEEPFTSHSPEALLNMCRFSLAYAARQSWPVGMSKSHIFWAFAKLGKRLQAFRLARYALDKLLILNAPLEWLDAIEMAALSVRAKPDADLDEIRPLCCRCSTLNTVMQYGDHGRSDHCGSCEAEFIPSMYSFDHLPLVEFTLEDDIPATEAETLISTDPRLAARTFDAGDAKQEGRVGKVDDSLTVLLSTTDQDGTTSAPPAKVGRRTLAMMPPDDVFWVDWGKRCLPRRYFRAIVTQDLPISFCTTCKHFWEATELEFLLLKEGRCPFCRTKRAVE</sequence>
<dbReference type="SMART" id="SM00320">
    <property type="entry name" value="WD40"/>
    <property type="match status" value="7"/>
</dbReference>
<evidence type="ECO:0000259" key="9">
    <source>
        <dbReference type="Pfam" id="PF23381"/>
    </source>
</evidence>
<dbReference type="InterPro" id="IPR001680">
    <property type="entry name" value="WD40_rpt"/>
</dbReference>
<dbReference type="Pfam" id="PF23377">
    <property type="entry name" value="Beta-prop_IFT122_2nd"/>
    <property type="match status" value="1"/>
</dbReference>
<dbReference type="InterPro" id="IPR056152">
    <property type="entry name" value="Beta-prop_IFT122_2nd"/>
</dbReference>
<dbReference type="GO" id="GO:1905515">
    <property type="term" value="P:non-motile cilium assembly"/>
    <property type="evidence" value="ECO:0007669"/>
    <property type="project" value="TreeGrafter"/>
</dbReference>
<feature type="domain" description="IFT122 zinc ribbon" evidence="10">
    <location>
        <begin position="1004"/>
        <end position="1050"/>
    </location>
</feature>
<dbReference type="Gene3D" id="2.130.10.10">
    <property type="entry name" value="YVTN repeat-like/Quinoprotein amine dehydrogenase"/>
    <property type="match status" value="1"/>
</dbReference>
<dbReference type="Pfam" id="PF25144">
    <property type="entry name" value="Zn_ribbon_IFT122"/>
    <property type="match status" value="1"/>
</dbReference>
<keyword evidence="6" id="KW-0966">Cell projection</keyword>
<keyword evidence="5" id="KW-0969">Cilium</keyword>
<evidence type="ECO:0000313" key="12">
    <source>
        <dbReference type="EMBL" id="KXS11002.1"/>
    </source>
</evidence>
<evidence type="ECO:0000256" key="2">
    <source>
        <dbReference type="ARBA" id="ARBA00019442"/>
    </source>
</evidence>